<evidence type="ECO:0000313" key="3">
    <source>
        <dbReference type="Proteomes" id="UP000192980"/>
    </source>
</evidence>
<feature type="chain" id="PRO_5012936973" evidence="1">
    <location>
        <begin position="18"/>
        <end position="169"/>
    </location>
</feature>
<evidence type="ECO:0000256" key="1">
    <source>
        <dbReference type="SAM" id="SignalP"/>
    </source>
</evidence>
<dbReference type="RefSeq" id="WP_085471205.1">
    <property type="nucleotide sequence ID" value="NZ_FXAU01000001.1"/>
</dbReference>
<keyword evidence="1" id="KW-0732">Signal</keyword>
<dbReference type="Proteomes" id="UP000192980">
    <property type="component" value="Unassembled WGS sequence"/>
</dbReference>
<feature type="signal peptide" evidence="1">
    <location>
        <begin position="1"/>
        <end position="17"/>
    </location>
</feature>
<evidence type="ECO:0000313" key="2">
    <source>
        <dbReference type="EMBL" id="SMG07687.1"/>
    </source>
</evidence>
<dbReference type="AlphaFoldDB" id="A0A1X7I1M5"/>
<dbReference type="EMBL" id="FXAU01000001">
    <property type="protein sequence ID" value="SMG07687.1"/>
    <property type="molecule type" value="Genomic_DNA"/>
</dbReference>
<gene>
    <name evidence="2" type="ORF">SAMN05660862_0306</name>
</gene>
<reference evidence="2 3" key="1">
    <citation type="submission" date="2017-04" db="EMBL/GenBank/DDBJ databases">
        <authorList>
            <person name="Afonso C.L."/>
            <person name="Miller P.J."/>
            <person name="Scott M.A."/>
            <person name="Spackman E."/>
            <person name="Goraichik I."/>
            <person name="Dimitrov K.M."/>
            <person name="Suarez D.L."/>
            <person name="Swayne D.E."/>
        </authorList>
    </citation>
    <scope>NUCLEOTIDE SEQUENCE [LARGE SCALE GENOMIC DNA]</scope>
    <source>
        <strain evidence="2 3">DSM 22418</strain>
    </source>
</reference>
<dbReference type="OrthoDB" id="705292at2"/>
<name>A0A1X7I1M5_9SPHI</name>
<proteinExistence type="predicted"/>
<keyword evidence="3" id="KW-1185">Reference proteome</keyword>
<accession>A0A1X7I1M5</accession>
<organism evidence="2 3">
    <name type="scientific">Sphingobacterium psychroaquaticum</name>
    <dbReference type="NCBI Taxonomy" id="561061"/>
    <lineage>
        <taxon>Bacteria</taxon>
        <taxon>Pseudomonadati</taxon>
        <taxon>Bacteroidota</taxon>
        <taxon>Sphingobacteriia</taxon>
        <taxon>Sphingobacteriales</taxon>
        <taxon>Sphingobacteriaceae</taxon>
        <taxon>Sphingobacterium</taxon>
    </lineage>
</organism>
<protein>
    <submittedName>
        <fullName evidence="2">Uncharacterized protein</fullName>
    </submittedName>
</protein>
<sequence>MKNILLFVLLSAGVSLKAQVLISKDKAENASVSLSFGNTENKGLVLPYVENKSGITENGTIIFDATDKKVKYLKENSWFDLTMDDTGMVDVSIQTAKTEVAGSKVSVGEATATDGVLVLEESDKAMVLPKVAEPHLNIINPSPGMMVYDTKNKLLCVYNGTVWTFWGAK</sequence>